<organism evidence="3">
    <name type="scientific">Entamoeba dispar (strain ATCC PRA-260 / SAW760)</name>
    <dbReference type="NCBI Taxonomy" id="370354"/>
    <lineage>
        <taxon>Eukaryota</taxon>
        <taxon>Amoebozoa</taxon>
        <taxon>Evosea</taxon>
        <taxon>Archamoebae</taxon>
        <taxon>Mastigamoebida</taxon>
        <taxon>Entamoebidae</taxon>
        <taxon>Entamoeba</taxon>
    </lineage>
</organism>
<dbReference type="Pfam" id="PF00069">
    <property type="entry name" value="Pkinase"/>
    <property type="match status" value="1"/>
</dbReference>
<reference evidence="3" key="1">
    <citation type="submission" date="2007-12" db="EMBL/GenBank/DDBJ databases">
        <title>Annotation of Entamoeba dispar SAW760.</title>
        <authorList>
            <person name="Lorenzi H."/>
            <person name="Inman J."/>
            <person name="Schobel S."/>
            <person name="Amedeo P."/>
            <person name="Caler E."/>
        </authorList>
    </citation>
    <scope>NUCLEOTIDE SEQUENCE [LARGE SCALE GENOMIC DNA]</scope>
    <source>
        <strain evidence="3">ATCC PRA-260 / SAW760</strain>
    </source>
</reference>
<keyword evidence="3" id="KW-1185">Reference proteome</keyword>
<dbReference type="Gene3D" id="1.10.510.10">
    <property type="entry name" value="Transferase(Phosphotransferase) domain 1"/>
    <property type="match status" value="1"/>
</dbReference>
<dbReference type="VEuPathDB" id="AmoebaDB:EDI_305760"/>
<dbReference type="PROSITE" id="PS50011">
    <property type="entry name" value="PROTEIN_KINASE_DOM"/>
    <property type="match status" value="1"/>
</dbReference>
<dbReference type="AlphaFoldDB" id="B0E5Z4"/>
<dbReference type="InterPro" id="IPR000719">
    <property type="entry name" value="Prot_kinase_dom"/>
</dbReference>
<dbReference type="RefSeq" id="XP_001733815.1">
    <property type="nucleotide sequence ID" value="XM_001733763.1"/>
</dbReference>
<dbReference type="OrthoDB" id="29430at2759"/>
<evidence type="ECO:0000259" key="1">
    <source>
        <dbReference type="PROSITE" id="PS50011"/>
    </source>
</evidence>
<accession>B0E5Z4</accession>
<dbReference type="KEGG" id="edi:EDI_305760"/>
<evidence type="ECO:0000313" key="2">
    <source>
        <dbReference type="EMBL" id="EDR30053.1"/>
    </source>
</evidence>
<dbReference type="GeneID" id="5878701"/>
<evidence type="ECO:0000313" key="3">
    <source>
        <dbReference type="Proteomes" id="UP000008076"/>
    </source>
</evidence>
<sequence>MKMINHPNLPHIGGVCRTNLNVYVIYDYSMPYTLNKIWNKSLRSYQIYKIINGMVSALHYLEQKGIIHYHLHSNNILINENCDKVIITDVFPLMKYWFINKQKKSYLLPSEMLEESYRIKCINENIKFVVQCLYRFVTHSTSLDIKQIPPQSVFRSILELWILPEYVMTTKKMLNDLLLLKTYLLQNPNHYSSLLFASN</sequence>
<dbReference type="SUPFAM" id="SSF56112">
    <property type="entry name" value="Protein kinase-like (PK-like)"/>
    <property type="match status" value="1"/>
</dbReference>
<gene>
    <name evidence="2" type="ORF">EDI_305760</name>
</gene>
<dbReference type="Proteomes" id="UP000008076">
    <property type="component" value="Unassembled WGS sequence"/>
</dbReference>
<dbReference type="GO" id="GO:0004672">
    <property type="term" value="F:protein kinase activity"/>
    <property type="evidence" value="ECO:0007669"/>
    <property type="project" value="InterPro"/>
</dbReference>
<feature type="domain" description="Protein kinase" evidence="1">
    <location>
        <begin position="1"/>
        <end position="199"/>
    </location>
</feature>
<dbReference type="EMBL" id="DS547848">
    <property type="protein sequence ID" value="EDR30053.1"/>
    <property type="molecule type" value="Genomic_DNA"/>
</dbReference>
<proteinExistence type="predicted"/>
<protein>
    <recommendedName>
        <fullName evidence="1">Protein kinase domain-containing protein</fullName>
    </recommendedName>
</protein>
<dbReference type="InterPro" id="IPR011009">
    <property type="entry name" value="Kinase-like_dom_sf"/>
</dbReference>
<dbReference type="GO" id="GO:0005524">
    <property type="term" value="F:ATP binding"/>
    <property type="evidence" value="ECO:0007669"/>
    <property type="project" value="InterPro"/>
</dbReference>
<name>B0E5Z4_ENTDS</name>